<accession>A0A1B7YV51</accession>
<dbReference type="KEGG" id="chig:CH63R_01012"/>
<dbReference type="AlphaFoldDB" id="A0A1B7YV51"/>
<name>A0A1B7YV51_COLHI</name>
<dbReference type="PROSITE" id="PS50048">
    <property type="entry name" value="ZN2_CY6_FUNGAL_2"/>
    <property type="match status" value="1"/>
</dbReference>
<evidence type="ECO:0000256" key="3">
    <source>
        <dbReference type="ARBA" id="ARBA00023242"/>
    </source>
</evidence>
<proteinExistence type="predicted"/>
<sequence>MDSGHYSSAARHAAAAAAAAAGPGGAVYSAHPIDHHAHAAYHHTHSHLQTPAHSPHGQPQYYPMNPLSPSAQGPSMTSPRVLPNSDFIPAGQSPGSATSSVPHGRPAPPAGPVSPAASVSGAPSPSTKPIRRRMRMITSCLECRRRKLKCNKSQPCVNCMKFSRDCVYLSPKLDEASQLRLTEIKEKVGSLERQLERDVAKTTSRAAMQQAILADDVEDDFAEERDLEPTDMTALDVTYEEDADGTDDLIDLGVQVGRMRITERIGGLSRPRIAEEISAGISGQGGPGGPSSGGAMGGMMGMMGGRGMGGAGRGGPPRGGPPPGYPGYTGPPPGMDSMSVISGSSNDSIPDFLRPGESYIPPSSGFFFGHTSEALSLDRRLPQKEAADRLTQQYFQAVHPVARCVHRPSFENEYRNFWDEVYNNIEPRASTQAIMFAAWFSAAVSMDDATVRELFGVTKANLIERMKTDTERALGKANFLRTTRVETMQAFIMYMVRFVSPLMILSIADFLTKLPLCRAEVSRAHSVLVGAAVRMAECMGLHRDGETYGLNPLDTHVRRLIWHQLCFLDIRTCEAQGPRPAIRREDYDTKLPLNCEENDLYAAGPSPEPAEHFTSTLPSLIRFECNEMMRIIWLDRRRLESRRTTLTAVLTKIENFRRRMVEKYDHFLDGTIPIQRYAKLVMNLLLYRLHAMILHPYYANAGSPMTHRLNNLLITSGIMIVEISIQLDTDQLFHEWSWYLGAYQQYQIALLLATEIYYRPQNQEAHRIWACLDYVFKTDRTLPPEIKGLQILGEIMGKMQTYQGMRKMRAPTGTSRAAPSRNAVGGKNDSAGLQPPPQHYNAQDVQMGFKTEPGMSGGTQQQQQQHSPMSGMGSPGMASPNSQMGGPPPGIVFAGVSNGEAIWSMPPVNADSPESISDGASIGGHRPSQPVNMMNSLEGVDWDIINNLFPHDPNTGELNISGFNDPSLGLMNGYHWVQR</sequence>
<dbReference type="CDD" id="cd00067">
    <property type="entry name" value="GAL4"/>
    <property type="match status" value="1"/>
</dbReference>
<dbReference type="SMART" id="SM00906">
    <property type="entry name" value="Fungal_trans"/>
    <property type="match status" value="1"/>
</dbReference>
<evidence type="ECO:0000313" key="6">
    <source>
        <dbReference type="EMBL" id="OBR15832.1"/>
    </source>
</evidence>
<organism evidence="6 7">
    <name type="scientific">Colletotrichum higginsianum (strain IMI 349063)</name>
    <name type="common">Crucifer anthracnose fungus</name>
    <dbReference type="NCBI Taxonomy" id="759273"/>
    <lineage>
        <taxon>Eukaryota</taxon>
        <taxon>Fungi</taxon>
        <taxon>Dikarya</taxon>
        <taxon>Ascomycota</taxon>
        <taxon>Pezizomycotina</taxon>
        <taxon>Sordariomycetes</taxon>
        <taxon>Hypocreomycetidae</taxon>
        <taxon>Glomerellales</taxon>
        <taxon>Glomerellaceae</taxon>
        <taxon>Colletotrichum</taxon>
        <taxon>Colletotrichum destructivum species complex</taxon>
    </lineage>
</organism>
<reference evidence="7" key="1">
    <citation type="journal article" date="2017" name="BMC Genomics">
        <title>Gapless genome assembly of Colletotrichum higginsianum reveals chromosome structure and association of transposable elements with secondary metabolite gene clusters.</title>
        <authorList>
            <person name="Dallery J.-F."/>
            <person name="Lapalu N."/>
            <person name="Zampounis A."/>
            <person name="Pigne S."/>
            <person name="Luyten I."/>
            <person name="Amselem J."/>
            <person name="Wittenberg A.H.J."/>
            <person name="Zhou S."/>
            <person name="de Queiroz M.V."/>
            <person name="Robin G.P."/>
            <person name="Auger A."/>
            <person name="Hainaut M."/>
            <person name="Henrissat B."/>
            <person name="Kim K.-T."/>
            <person name="Lee Y.-H."/>
            <person name="Lespinet O."/>
            <person name="Schwartz D.C."/>
            <person name="Thon M.R."/>
            <person name="O'Connell R.J."/>
        </authorList>
    </citation>
    <scope>NUCLEOTIDE SEQUENCE [LARGE SCALE GENOMIC DNA]</scope>
    <source>
        <strain evidence="7">IMI 349063</strain>
    </source>
</reference>
<feature type="compositionally biased region" description="Low complexity" evidence="4">
    <location>
        <begin position="113"/>
        <end position="125"/>
    </location>
</feature>
<dbReference type="VEuPathDB" id="FungiDB:CH63R_01012"/>
<evidence type="ECO:0000259" key="5">
    <source>
        <dbReference type="PROSITE" id="PS50048"/>
    </source>
</evidence>
<feature type="compositionally biased region" description="Gly residues" evidence="4">
    <location>
        <begin position="304"/>
        <end position="317"/>
    </location>
</feature>
<comment type="caution">
    <text evidence="6">The sequence shown here is derived from an EMBL/GenBank/DDBJ whole genome shotgun (WGS) entry which is preliminary data.</text>
</comment>
<dbReference type="Gene3D" id="4.10.240.10">
    <property type="entry name" value="Zn(2)-C6 fungal-type DNA-binding domain"/>
    <property type="match status" value="1"/>
</dbReference>
<dbReference type="GO" id="GO:0008270">
    <property type="term" value="F:zinc ion binding"/>
    <property type="evidence" value="ECO:0007669"/>
    <property type="project" value="InterPro"/>
</dbReference>
<keyword evidence="2" id="KW-0479">Metal-binding</keyword>
<dbReference type="SUPFAM" id="SSF57701">
    <property type="entry name" value="Zn2/Cys6 DNA-binding domain"/>
    <property type="match status" value="1"/>
</dbReference>
<dbReference type="PANTHER" id="PTHR31001">
    <property type="entry name" value="UNCHARACTERIZED TRANSCRIPTIONAL REGULATORY PROTEIN"/>
    <property type="match status" value="1"/>
</dbReference>
<dbReference type="GO" id="GO:0006351">
    <property type="term" value="P:DNA-templated transcription"/>
    <property type="evidence" value="ECO:0007669"/>
    <property type="project" value="InterPro"/>
</dbReference>
<dbReference type="InterPro" id="IPR007219">
    <property type="entry name" value="XnlR_reg_dom"/>
</dbReference>
<feature type="compositionally biased region" description="Polar residues" evidence="4">
    <location>
        <begin position="67"/>
        <end position="78"/>
    </location>
</feature>
<dbReference type="CDD" id="cd12148">
    <property type="entry name" value="fungal_TF_MHR"/>
    <property type="match status" value="1"/>
</dbReference>
<evidence type="ECO:0000313" key="7">
    <source>
        <dbReference type="Proteomes" id="UP000092177"/>
    </source>
</evidence>
<feature type="region of interest" description="Disordered" evidence="4">
    <location>
        <begin position="304"/>
        <end position="335"/>
    </location>
</feature>
<keyword evidence="3" id="KW-0539">Nucleus</keyword>
<dbReference type="EMBL" id="LTAN01000001">
    <property type="protein sequence ID" value="OBR15832.1"/>
    <property type="molecule type" value="Genomic_DNA"/>
</dbReference>
<dbReference type="GO" id="GO:0005634">
    <property type="term" value="C:nucleus"/>
    <property type="evidence" value="ECO:0007669"/>
    <property type="project" value="UniProtKB-SubCell"/>
</dbReference>
<dbReference type="SMART" id="SM00066">
    <property type="entry name" value="GAL4"/>
    <property type="match status" value="1"/>
</dbReference>
<dbReference type="RefSeq" id="XP_018164349.1">
    <property type="nucleotide sequence ID" value="XM_018295987.1"/>
</dbReference>
<dbReference type="PROSITE" id="PS00463">
    <property type="entry name" value="ZN2_CY6_FUNGAL_1"/>
    <property type="match status" value="1"/>
</dbReference>
<keyword evidence="7" id="KW-1185">Reference proteome</keyword>
<evidence type="ECO:0000256" key="4">
    <source>
        <dbReference type="SAM" id="MobiDB-lite"/>
    </source>
</evidence>
<evidence type="ECO:0000256" key="2">
    <source>
        <dbReference type="ARBA" id="ARBA00022723"/>
    </source>
</evidence>
<dbReference type="GeneID" id="28860094"/>
<dbReference type="Pfam" id="PF04082">
    <property type="entry name" value="Fungal_trans"/>
    <property type="match status" value="1"/>
</dbReference>
<dbReference type="Proteomes" id="UP000092177">
    <property type="component" value="Chromosome 1"/>
</dbReference>
<feature type="compositionally biased region" description="Low complexity" evidence="4">
    <location>
        <begin position="858"/>
        <end position="872"/>
    </location>
</feature>
<evidence type="ECO:0000256" key="1">
    <source>
        <dbReference type="ARBA" id="ARBA00004123"/>
    </source>
</evidence>
<protein>
    <submittedName>
        <fullName evidence="6">Fungal specific transcription factor</fullName>
    </submittedName>
</protein>
<dbReference type="InterPro" id="IPR036864">
    <property type="entry name" value="Zn2-C6_fun-type_DNA-bd_sf"/>
</dbReference>
<feature type="domain" description="Zn(2)-C6 fungal-type" evidence="5">
    <location>
        <begin position="139"/>
        <end position="168"/>
    </location>
</feature>
<dbReference type="InterPro" id="IPR050613">
    <property type="entry name" value="Sec_Metabolite_Reg"/>
</dbReference>
<dbReference type="PANTHER" id="PTHR31001:SF40">
    <property type="entry name" value="ZN(II)2CYS6 TRANSCRIPTION FACTOR (EUROFUNG)"/>
    <property type="match status" value="1"/>
</dbReference>
<feature type="region of interest" description="Disordered" evidence="4">
    <location>
        <begin position="809"/>
        <end position="887"/>
    </location>
</feature>
<comment type="subcellular location">
    <subcellularLocation>
        <location evidence="1">Nucleus</location>
    </subcellularLocation>
</comment>
<dbReference type="GO" id="GO:0000981">
    <property type="term" value="F:DNA-binding transcription factor activity, RNA polymerase II-specific"/>
    <property type="evidence" value="ECO:0007669"/>
    <property type="project" value="InterPro"/>
</dbReference>
<dbReference type="GO" id="GO:0003677">
    <property type="term" value="F:DNA binding"/>
    <property type="evidence" value="ECO:0007669"/>
    <property type="project" value="InterPro"/>
</dbReference>
<dbReference type="OrthoDB" id="424974at2759"/>
<dbReference type="Pfam" id="PF00172">
    <property type="entry name" value="Zn_clus"/>
    <property type="match status" value="1"/>
</dbReference>
<feature type="compositionally biased region" description="Pro residues" evidence="4">
    <location>
        <begin position="318"/>
        <end position="334"/>
    </location>
</feature>
<dbReference type="InterPro" id="IPR001138">
    <property type="entry name" value="Zn2Cys6_DnaBD"/>
</dbReference>
<gene>
    <name evidence="6" type="ORF">CH63R_01012</name>
</gene>
<feature type="region of interest" description="Disordered" evidence="4">
    <location>
        <begin position="41"/>
        <end position="133"/>
    </location>
</feature>